<accession>A0A812T967</accession>
<proteinExistence type="predicted"/>
<sequence length="139" mass="15164">ETCERVGVAHGLVLNRNLLLDSGEGTLEYLPIGISPRKTEKAKRLRRHYIAGKTSLSQDLRQQMLKFLEEDGPALNCYHGPADTRPELSPPAVAGVGEKSLSGMLETGVFRKQISAVVKCRTTDIRAASEDHLIGDPTV</sequence>
<dbReference type="AlphaFoldDB" id="A0A812T967"/>
<organism evidence="1 2">
    <name type="scientific">Symbiodinium pilosum</name>
    <name type="common">Dinoflagellate</name>
    <dbReference type="NCBI Taxonomy" id="2952"/>
    <lineage>
        <taxon>Eukaryota</taxon>
        <taxon>Sar</taxon>
        <taxon>Alveolata</taxon>
        <taxon>Dinophyceae</taxon>
        <taxon>Suessiales</taxon>
        <taxon>Symbiodiniaceae</taxon>
        <taxon>Symbiodinium</taxon>
    </lineage>
</organism>
<comment type="caution">
    <text evidence="1">The sequence shown here is derived from an EMBL/GenBank/DDBJ whole genome shotgun (WGS) entry which is preliminary data.</text>
</comment>
<evidence type="ECO:0000313" key="1">
    <source>
        <dbReference type="EMBL" id="CAE7513027.1"/>
    </source>
</evidence>
<feature type="non-terminal residue" evidence="1">
    <location>
        <position position="1"/>
    </location>
</feature>
<dbReference type="Proteomes" id="UP000649617">
    <property type="component" value="Unassembled WGS sequence"/>
</dbReference>
<dbReference type="EMBL" id="CAJNIZ010029025">
    <property type="protein sequence ID" value="CAE7513027.1"/>
    <property type="molecule type" value="Genomic_DNA"/>
</dbReference>
<reference evidence="1" key="1">
    <citation type="submission" date="2021-02" db="EMBL/GenBank/DDBJ databases">
        <authorList>
            <person name="Dougan E. K."/>
            <person name="Rhodes N."/>
            <person name="Thang M."/>
            <person name="Chan C."/>
        </authorList>
    </citation>
    <scope>NUCLEOTIDE SEQUENCE</scope>
</reference>
<protein>
    <submittedName>
        <fullName evidence="1">Uncharacterized protein</fullName>
    </submittedName>
</protein>
<feature type="non-terminal residue" evidence="1">
    <location>
        <position position="139"/>
    </location>
</feature>
<keyword evidence="2" id="KW-1185">Reference proteome</keyword>
<name>A0A812T967_SYMPI</name>
<evidence type="ECO:0000313" key="2">
    <source>
        <dbReference type="Proteomes" id="UP000649617"/>
    </source>
</evidence>
<gene>
    <name evidence="1" type="ORF">SPIL2461_LOCUS13365</name>
</gene>
<dbReference type="OrthoDB" id="10412892at2759"/>